<dbReference type="AlphaFoldDB" id="A0A7W5JZB3"/>
<sequence>MPDPTPQECLMHTSRRAASALVGLSSAMAGVSGCGIDPAPPAAPGVSSLAPSAAAETTQAATETRSAEEVFGDLAKTIDSAKLVKTYTEDDDPNKLLGRPNGYTSKVAFSDSRIAKKDLEFTESDAIERGGSVEVYPDAEGAKQRADYIQTIGKSSSALANEYDYLKGPILVRVTGILPPSKAKDYQVALG</sequence>
<dbReference type="Proteomes" id="UP000565572">
    <property type="component" value="Unassembled WGS sequence"/>
</dbReference>
<dbReference type="EMBL" id="JACHZG010000015">
    <property type="protein sequence ID" value="MBB3329116.1"/>
    <property type="molecule type" value="Genomic_DNA"/>
</dbReference>
<reference evidence="1 2" key="1">
    <citation type="submission" date="2020-08" db="EMBL/GenBank/DDBJ databases">
        <title>Sequencing the genomes of 1000 actinobacteria strains.</title>
        <authorList>
            <person name="Klenk H.-P."/>
        </authorList>
    </citation>
    <scope>NUCLEOTIDE SEQUENCE [LARGE SCALE GENOMIC DNA]</scope>
    <source>
        <strain evidence="1 2">DSM 11053</strain>
    </source>
</reference>
<organism evidence="1 2">
    <name type="scientific">Microlunatus antarcticus</name>
    <dbReference type="NCBI Taxonomy" id="53388"/>
    <lineage>
        <taxon>Bacteria</taxon>
        <taxon>Bacillati</taxon>
        <taxon>Actinomycetota</taxon>
        <taxon>Actinomycetes</taxon>
        <taxon>Propionibacteriales</taxon>
        <taxon>Propionibacteriaceae</taxon>
        <taxon>Microlunatus</taxon>
    </lineage>
</organism>
<evidence type="ECO:0000313" key="2">
    <source>
        <dbReference type="Proteomes" id="UP000565572"/>
    </source>
</evidence>
<keyword evidence="2" id="KW-1185">Reference proteome</keyword>
<accession>A0A7W5JZB3</accession>
<name>A0A7W5JZB3_9ACTN</name>
<gene>
    <name evidence="1" type="ORF">FHX39_004114</name>
</gene>
<proteinExistence type="predicted"/>
<dbReference type="RefSeq" id="WP_183342734.1">
    <property type="nucleotide sequence ID" value="NZ_JACHZG010000015.1"/>
</dbReference>
<comment type="caution">
    <text evidence="1">The sequence shown here is derived from an EMBL/GenBank/DDBJ whole genome shotgun (WGS) entry which is preliminary data.</text>
</comment>
<protein>
    <submittedName>
        <fullName evidence="1">Uncharacterized protein</fullName>
    </submittedName>
</protein>
<evidence type="ECO:0000313" key="1">
    <source>
        <dbReference type="EMBL" id="MBB3329116.1"/>
    </source>
</evidence>